<dbReference type="RefSeq" id="WP_011642281.1">
    <property type="nucleotide sequence ID" value="NC_008347.1"/>
</dbReference>
<evidence type="ECO:0000313" key="3">
    <source>
        <dbReference type="Proteomes" id="UP000001964"/>
    </source>
</evidence>
<name>Q0ASV3_MARMM</name>
<protein>
    <submittedName>
        <fullName evidence="2">Uncharacterized protein</fullName>
    </submittedName>
</protein>
<keyword evidence="3" id="KW-1185">Reference proteome</keyword>
<dbReference type="Proteomes" id="UP000001964">
    <property type="component" value="Chromosome"/>
</dbReference>
<evidence type="ECO:0000313" key="2">
    <source>
        <dbReference type="EMBL" id="ABI64634.1"/>
    </source>
</evidence>
<gene>
    <name evidence="2" type="ordered locus">Mmar10_0341</name>
</gene>
<dbReference type="EMBL" id="CP000449">
    <property type="protein sequence ID" value="ABI64634.1"/>
    <property type="molecule type" value="Genomic_DNA"/>
</dbReference>
<sequence>MSRTRPIDPQAPITPKNPDLTTTQGALIGDCVHYECLALKGIHDAMQQQLAKGDSKAAIASAEILLDRLKSSWLADALGELNEYFRDDESNVRHDMVQTLRDIARMLDGEFGEGLEPGSYTRDPDEYHDLLKQAKKQAKAGKRSLYVTM</sequence>
<dbReference type="HOGENOM" id="CLU_1747442_0_0_5"/>
<organism evidence="2 3">
    <name type="scientific">Maricaulis maris (strain MCS10)</name>
    <name type="common">Caulobacter maris</name>
    <dbReference type="NCBI Taxonomy" id="394221"/>
    <lineage>
        <taxon>Bacteria</taxon>
        <taxon>Pseudomonadati</taxon>
        <taxon>Pseudomonadota</taxon>
        <taxon>Alphaproteobacteria</taxon>
        <taxon>Maricaulales</taxon>
        <taxon>Maricaulaceae</taxon>
        <taxon>Maricaulis</taxon>
    </lineage>
</organism>
<dbReference type="OrthoDB" id="9892404at2"/>
<reference evidence="2 3" key="1">
    <citation type="submission" date="2006-08" db="EMBL/GenBank/DDBJ databases">
        <title>Complete sequence of Maricaulis maris MCS10.</title>
        <authorList>
            <consortium name="US DOE Joint Genome Institute"/>
            <person name="Copeland A."/>
            <person name="Lucas S."/>
            <person name="Lapidus A."/>
            <person name="Barry K."/>
            <person name="Detter J.C."/>
            <person name="Glavina del Rio T."/>
            <person name="Hammon N."/>
            <person name="Israni S."/>
            <person name="Dalin E."/>
            <person name="Tice H."/>
            <person name="Pitluck S."/>
            <person name="Saunders E."/>
            <person name="Brettin T."/>
            <person name="Bruce D."/>
            <person name="Han C."/>
            <person name="Tapia R."/>
            <person name="Gilna P."/>
            <person name="Schmutz J."/>
            <person name="Larimer F."/>
            <person name="Land M."/>
            <person name="Hauser L."/>
            <person name="Kyrpides N."/>
            <person name="Mikhailova N."/>
            <person name="Viollier P."/>
            <person name="Stephens C."/>
            <person name="Richardson P."/>
        </authorList>
    </citation>
    <scope>NUCLEOTIDE SEQUENCE [LARGE SCALE GENOMIC DNA]</scope>
    <source>
        <strain evidence="2 3">MCS10</strain>
    </source>
</reference>
<proteinExistence type="predicted"/>
<dbReference type="KEGG" id="mmr:Mmar10_0341"/>
<accession>Q0ASV3</accession>
<feature type="region of interest" description="Disordered" evidence="1">
    <location>
        <begin position="1"/>
        <end position="20"/>
    </location>
</feature>
<dbReference type="AlphaFoldDB" id="Q0ASV3"/>
<evidence type="ECO:0000256" key="1">
    <source>
        <dbReference type="SAM" id="MobiDB-lite"/>
    </source>
</evidence>